<dbReference type="Pfam" id="PF23500">
    <property type="entry name" value="DUF7133"/>
    <property type="match status" value="1"/>
</dbReference>
<sequence>MLNTRIVHYFFIVMLLASCAKENKDSQNPSPAQTAEEEKATFQLESGFEIQLVASEPMVEDPVFITFDEDARLWVIEMRGFMTDTLGSEEDKPIGRISVLEDENGDGLMDKSTIYMDSLVMPRAIGFFADGVLVAENSSLWVTQDLDGDLKADTKVLLDSTYASTGNPEHSDNGLLRNVDNWYYNAKSKIRYKYQNGEWIKEQTEFRGQWGISQDDQGRLFYNYNWSQLHADLVPPNYLSRNPNHKTSTGIDFGVSQDRRVFPIRVTPAVNRGYIPGVLNDEQRLMEFTAACSPWIYRATLFADEFYGNAFVAEPAGNLVKRNVITQTGNLLEGKDPHPGTEFLASTDERFRPVDFATGPDGALYIADMYRGLIQHGEYLTPYLREQTIGRGLEFPVHLGRIWRIVPSGESARTMPKLSQASNDELIVLLSDEDGWYRDMSQRLLVERNDPSVKDALINLILDKQASEMGQFHALWTLEGLGLVSDDLLFQILENSSVLLKSTALRLMEPFAETSAATSQKLGQYMEAAAAKAGVVEALQLALSSNVLSASSQGKLLATVFQNHGADALIRDAMMSSLANREYELLTELWNSSNWENSDPNREIFLETLASAIIKKGDAKEITGLLGLANGKGELNWKQNILISGISIQAANLKDRKPIALAAEPALFRRTDLPIDEGRVDMLKRMFSWPGFEPSEVAVVESQLDEQALIQFAEGRQKFLVTCAGCHGSDGGGATRMGPPLVDSDWVLGDERRLSMILLHGLEGPIEVSGITYDAPDILPVMPAHSTMDDASIAAILTYIRNEWGNQAAPVSRRTVGKIRLTTQGRVYPWKAEELNEHMKTIPAEENQ</sequence>
<evidence type="ECO:0000256" key="4">
    <source>
        <dbReference type="PROSITE-ProRule" id="PRU00433"/>
    </source>
</evidence>
<dbReference type="GO" id="GO:0020037">
    <property type="term" value="F:heme binding"/>
    <property type="evidence" value="ECO:0007669"/>
    <property type="project" value="InterPro"/>
</dbReference>
<feature type="domain" description="Cytochrome c" evidence="5">
    <location>
        <begin position="710"/>
        <end position="804"/>
    </location>
</feature>
<dbReference type="InterPro" id="IPR011989">
    <property type="entry name" value="ARM-like"/>
</dbReference>
<evidence type="ECO:0000256" key="3">
    <source>
        <dbReference type="ARBA" id="ARBA00023004"/>
    </source>
</evidence>
<comment type="caution">
    <text evidence="6">The sequence shown here is derived from an EMBL/GenBank/DDBJ whole genome shotgun (WGS) entry which is preliminary data.</text>
</comment>
<evidence type="ECO:0000259" key="5">
    <source>
        <dbReference type="PROSITE" id="PS51007"/>
    </source>
</evidence>
<dbReference type="PROSITE" id="PS51007">
    <property type="entry name" value="CYTC"/>
    <property type="match status" value="1"/>
</dbReference>
<gene>
    <name evidence="6" type="ORF">LV85_02214</name>
</gene>
<keyword evidence="3 4" id="KW-0408">Iron</keyword>
<proteinExistence type="predicted"/>
<protein>
    <submittedName>
        <fullName evidence="6">Cbb3-type cytochrome c oxidase subunit III</fullName>
    </submittedName>
</protein>
<keyword evidence="7" id="KW-1185">Reference proteome</keyword>
<dbReference type="PANTHER" id="PTHR33546">
    <property type="entry name" value="LARGE, MULTIFUNCTIONAL SECRETED PROTEIN-RELATED"/>
    <property type="match status" value="1"/>
</dbReference>
<dbReference type="GO" id="GO:0009055">
    <property type="term" value="F:electron transfer activity"/>
    <property type="evidence" value="ECO:0007669"/>
    <property type="project" value="InterPro"/>
</dbReference>
<dbReference type="Gene3D" id="2.120.10.30">
    <property type="entry name" value="TolB, C-terminal domain"/>
    <property type="match status" value="1"/>
</dbReference>
<dbReference type="Gene3D" id="1.10.760.10">
    <property type="entry name" value="Cytochrome c-like domain"/>
    <property type="match status" value="1"/>
</dbReference>
<dbReference type="OrthoDB" id="9808161at2"/>
<evidence type="ECO:0000313" key="6">
    <source>
        <dbReference type="EMBL" id="PZX52064.1"/>
    </source>
</evidence>
<evidence type="ECO:0000256" key="2">
    <source>
        <dbReference type="ARBA" id="ARBA00022723"/>
    </source>
</evidence>
<evidence type="ECO:0000313" key="7">
    <source>
        <dbReference type="Proteomes" id="UP000248882"/>
    </source>
</evidence>
<dbReference type="InterPro" id="IPR036909">
    <property type="entry name" value="Cyt_c-like_dom_sf"/>
</dbReference>
<dbReference type="InterPro" id="IPR055557">
    <property type="entry name" value="DUF7133"/>
</dbReference>
<organism evidence="6 7">
    <name type="scientific">Algoriphagus chordae</name>
    <dbReference type="NCBI Taxonomy" id="237019"/>
    <lineage>
        <taxon>Bacteria</taxon>
        <taxon>Pseudomonadati</taxon>
        <taxon>Bacteroidota</taxon>
        <taxon>Cytophagia</taxon>
        <taxon>Cytophagales</taxon>
        <taxon>Cyclobacteriaceae</taxon>
        <taxon>Algoriphagus</taxon>
    </lineage>
</organism>
<dbReference type="SUPFAM" id="SSF46626">
    <property type="entry name" value="Cytochrome c"/>
    <property type="match status" value="1"/>
</dbReference>
<reference evidence="6 7" key="1">
    <citation type="submission" date="2018-06" db="EMBL/GenBank/DDBJ databases">
        <title>Genomic Encyclopedia of Archaeal and Bacterial Type Strains, Phase II (KMG-II): from individual species to whole genera.</title>
        <authorList>
            <person name="Goeker M."/>
        </authorList>
    </citation>
    <scope>NUCLEOTIDE SEQUENCE [LARGE SCALE GENOMIC DNA]</scope>
    <source>
        <strain evidence="6 7">DSM 19830</strain>
    </source>
</reference>
<keyword evidence="2 4" id="KW-0479">Metal-binding</keyword>
<dbReference type="GO" id="GO:0046872">
    <property type="term" value="F:metal ion binding"/>
    <property type="evidence" value="ECO:0007669"/>
    <property type="project" value="UniProtKB-KW"/>
</dbReference>
<dbReference type="PROSITE" id="PS51257">
    <property type="entry name" value="PROKAR_LIPOPROTEIN"/>
    <property type="match status" value="1"/>
</dbReference>
<dbReference type="SUPFAM" id="SSF50952">
    <property type="entry name" value="Soluble quinoprotein glucose dehydrogenase"/>
    <property type="match status" value="1"/>
</dbReference>
<dbReference type="Proteomes" id="UP000248882">
    <property type="component" value="Unassembled WGS sequence"/>
</dbReference>
<dbReference type="InterPro" id="IPR011041">
    <property type="entry name" value="Quinoprot_gluc/sorb_DH_b-prop"/>
</dbReference>
<dbReference type="Pfam" id="PF00034">
    <property type="entry name" value="Cytochrom_C"/>
    <property type="match status" value="1"/>
</dbReference>
<dbReference type="RefSeq" id="WP_111319283.1">
    <property type="nucleotide sequence ID" value="NZ_QKZT01000008.1"/>
</dbReference>
<dbReference type="PANTHER" id="PTHR33546:SF1">
    <property type="entry name" value="LARGE, MULTIFUNCTIONAL SECRETED PROTEIN"/>
    <property type="match status" value="1"/>
</dbReference>
<dbReference type="Gene3D" id="1.25.10.10">
    <property type="entry name" value="Leucine-rich Repeat Variant"/>
    <property type="match status" value="1"/>
</dbReference>
<keyword evidence="1 4" id="KW-0349">Heme</keyword>
<dbReference type="AlphaFoldDB" id="A0A2W7QUX4"/>
<name>A0A2W7QUX4_9BACT</name>
<evidence type="ECO:0000256" key="1">
    <source>
        <dbReference type="ARBA" id="ARBA00022617"/>
    </source>
</evidence>
<dbReference type="InterPro" id="IPR011042">
    <property type="entry name" value="6-blade_b-propeller_TolB-like"/>
</dbReference>
<accession>A0A2W7QUX4</accession>
<dbReference type="InterPro" id="IPR009056">
    <property type="entry name" value="Cyt_c-like_dom"/>
</dbReference>
<dbReference type="EMBL" id="QKZT01000008">
    <property type="protein sequence ID" value="PZX52064.1"/>
    <property type="molecule type" value="Genomic_DNA"/>
</dbReference>